<evidence type="ECO:0000256" key="5">
    <source>
        <dbReference type="ARBA" id="ARBA00038145"/>
    </source>
</evidence>
<feature type="repeat" description="WD" evidence="6">
    <location>
        <begin position="155"/>
        <end position="187"/>
    </location>
</feature>
<dbReference type="GO" id="GO:0000398">
    <property type="term" value="P:mRNA splicing, via spliceosome"/>
    <property type="evidence" value="ECO:0007669"/>
    <property type="project" value="TreeGrafter"/>
</dbReference>
<dbReference type="PANTHER" id="PTHR22842">
    <property type="entry name" value="WD40 REPEAT PROTEIN"/>
    <property type="match status" value="1"/>
</dbReference>
<dbReference type="Pfam" id="PF00400">
    <property type="entry name" value="WD40"/>
    <property type="match status" value="4"/>
</dbReference>
<organism evidence="8">
    <name type="scientific">Micromonas pusilla</name>
    <name type="common">Picoplanktonic green alga</name>
    <name type="synonym">Chromulina pusilla</name>
    <dbReference type="NCBI Taxonomy" id="38833"/>
    <lineage>
        <taxon>Eukaryota</taxon>
        <taxon>Viridiplantae</taxon>
        <taxon>Chlorophyta</taxon>
        <taxon>Mamiellophyceae</taxon>
        <taxon>Mamiellales</taxon>
        <taxon>Mamiellaceae</taxon>
        <taxon>Micromonas</taxon>
    </lineage>
</organism>
<evidence type="ECO:0000256" key="7">
    <source>
        <dbReference type="SAM" id="MobiDB-lite"/>
    </source>
</evidence>
<evidence type="ECO:0000256" key="2">
    <source>
        <dbReference type="ARBA" id="ARBA00022490"/>
    </source>
</evidence>
<dbReference type="PANTHER" id="PTHR22842:SF3">
    <property type="entry name" value="WD REPEAT DOMAIN-CONTAINING PROTEIN 83"/>
    <property type="match status" value="1"/>
</dbReference>
<dbReference type="PROSITE" id="PS00678">
    <property type="entry name" value="WD_REPEATS_1"/>
    <property type="match status" value="1"/>
</dbReference>
<dbReference type="InterPro" id="IPR019775">
    <property type="entry name" value="WD40_repeat_CS"/>
</dbReference>
<keyword evidence="3 6" id="KW-0853">WD repeat</keyword>
<proteinExistence type="inferred from homology"/>
<keyword evidence="2" id="KW-0963">Cytoplasm</keyword>
<evidence type="ECO:0000256" key="6">
    <source>
        <dbReference type="PROSITE-ProRule" id="PRU00221"/>
    </source>
</evidence>
<keyword evidence="4" id="KW-0677">Repeat</keyword>
<feature type="repeat" description="WD" evidence="6">
    <location>
        <begin position="71"/>
        <end position="112"/>
    </location>
</feature>
<sequence>MGGHGGLNILGQKSWNVYGQEQRAKVRRDEEEFAASNEDPDAGAVPVGASGPAPRPAGHVGELPTAHHVTLAGHEGPVLAARFSRGGSYALTCGKDRTFRLWNPFRGTLIKTYEGHAHEVRDVACTADNSRLATCGGDKQVFLWDVSTGQKIRRFRGHESAVNAVTFAAEDQVVISAGYDRSVRFFDCRSNSSDPIQSVVEWNDAVTCVVTHGGGCRVTGGGVDGSVKTLDVRAGRIHSDELGRPVTSLAASGDGQCLLVGMLDGRMCLLDASDGSVMAEYRGHVSATAKVDARLTLGDGHVVAGSEDGRVVFWELVDASVEVTLEAHPGWVACGLDYHPKRHAMVTSATDGTAKVWLPEGVAGTSFD</sequence>
<feature type="region of interest" description="Disordered" evidence="7">
    <location>
        <begin position="21"/>
        <end position="56"/>
    </location>
</feature>
<dbReference type="GO" id="GO:0071013">
    <property type="term" value="C:catalytic step 2 spliceosome"/>
    <property type="evidence" value="ECO:0007669"/>
    <property type="project" value="TreeGrafter"/>
</dbReference>
<evidence type="ECO:0000313" key="8">
    <source>
        <dbReference type="EMBL" id="CAD8513644.1"/>
    </source>
</evidence>
<feature type="compositionally biased region" description="Low complexity" evidence="7">
    <location>
        <begin position="42"/>
        <end position="56"/>
    </location>
</feature>
<protein>
    <submittedName>
        <fullName evidence="8">Uncharacterized protein</fullName>
    </submittedName>
</protein>
<dbReference type="InterPro" id="IPR001680">
    <property type="entry name" value="WD40_rpt"/>
</dbReference>
<dbReference type="EMBL" id="HBEQ01001357">
    <property type="protein sequence ID" value="CAD8513644.1"/>
    <property type="molecule type" value="Transcribed_RNA"/>
</dbReference>
<dbReference type="CDD" id="cd00200">
    <property type="entry name" value="WD40"/>
    <property type="match status" value="1"/>
</dbReference>
<accession>A0A7S0NI06</accession>
<comment type="subcellular location">
    <subcellularLocation>
        <location evidence="1">Cytoplasm</location>
    </subcellularLocation>
</comment>
<name>A0A7S0NI06_MICPS</name>
<dbReference type="InterPro" id="IPR051980">
    <property type="entry name" value="WD_repeat_MORG1"/>
</dbReference>
<dbReference type="InterPro" id="IPR036322">
    <property type="entry name" value="WD40_repeat_dom_sf"/>
</dbReference>
<evidence type="ECO:0000256" key="1">
    <source>
        <dbReference type="ARBA" id="ARBA00004496"/>
    </source>
</evidence>
<dbReference type="Gene3D" id="2.130.10.10">
    <property type="entry name" value="YVTN repeat-like/Quinoprotein amine dehydrogenase"/>
    <property type="match status" value="1"/>
</dbReference>
<dbReference type="InterPro" id="IPR015943">
    <property type="entry name" value="WD40/YVTN_repeat-like_dom_sf"/>
</dbReference>
<dbReference type="PROSITE" id="PS50082">
    <property type="entry name" value="WD_REPEATS_2"/>
    <property type="match status" value="3"/>
</dbReference>
<gene>
    <name evidence="8" type="ORF">MCOM1403_LOCUS1069</name>
</gene>
<dbReference type="GO" id="GO:0005737">
    <property type="term" value="C:cytoplasm"/>
    <property type="evidence" value="ECO:0007669"/>
    <property type="project" value="UniProtKB-SubCell"/>
</dbReference>
<feature type="repeat" description="WD" evidence="6">
    <location>
        <begin position="113"/>
        <end position="154"/>
    </location>
</feature>
<dbReference type="AlphaFoldDB" id="A0A7S0NI06"/>
<dbReference type="PROSITE" id="PS50294">
    <property type="entry name" value="WD_REPEATS_REGION"/>
    <property type="match status" value="3"/>
</dbReference>
<evidence type="ECO:0000256" key="3">
    <source>
        <dbReference type="ARBA" id="ARBA00022574"/>
    </source>
</evidence>
<reference evidence="8" key="1">
    <citation type="submission" date="2021-01" db="EMBL/GenBank/DDBJ databases">
        <authorList>
            <person name="Corre E."/>
            <person name="Pelletier E."/>
            <person name="Niang G."/>
            <person name="Scheremetjew M."/>
            <person name="Finn R."/>
            <person name="Kale V."/>
            <person name="Holt S."/>
            <person name="Cochrane G."/>
            <person name="Meng A."/>
            <person name="Brown T."/>
            <person name="Cohen L."/>
        </authorList>
    </citation>
    <scope>NUCLEOTIDE SEQUENCE</scope>
    <source>
        <strain evidence="8">CCMP1723</strain>
    </source>
</reference>
<dbReference type="SMART" id="SM00320">
    <property type="entry name" value="WD40"/>
    <property type="match status" value="7"/>
</dbReference>
<comment type="similarity">
    <text evidence="5">Belongs to the WD repeat MORG1 family.</text>
</comment>
<dbReference type="SUPFAM" id="SSF50978">
    <property type="entry name" value="WD40 repeat-like"/>
    <property type="match status" value="1"/>
</dbReference>
<evidence type="ECO:0000256" key="4">
    <source>
        <dbReference type="ARBA" id="ARBA00022737"/>
    </source>
</evidence>